<name>A0A0F9V5E1_9ZZZZ</name>
<evidence type="ECO:0000313" key="2">
    <source>
        <dbReference type="EMBL" id="KKN99214.1"/>
    </source>
</evidence>
<keyword evidence="1" id="KW-0812">Transmembrane</keyword>
<keyword evidence="1" id="KW-1133">Transmembrane helix</keyword>
<comment type="caution">
    <text evidence="2">The sequence shown here is derived from an EMBL/GenBank/DDBJ whole genome shotgun (WGS) entry which is preliminary data.</text>
</comment>
<reference evidence="2" key="1">
    <citation type="journal article" date="2015" name="Nature">
        <title>Complex archaea that bridge the gap between prokaryotes and eukaryotes.</title>
        <authorList>
            <person name="Spang A."/>
            <person name="Saw J.H."/>
            <person name="Jorgensen S.L."/>
            <person name="Zaremba-Niedzwiedzka K."/>
            <person name="Martijn J."/>
            <person name="Lind A.E."/>
            <person name="van Eijk R."/>
            <person name="Schleper C."/>
            <person name="Guy L."/>
            <person name="Ettema T.J."/>
        </authorList>
    </citation>
    <scope>NUCLEOTIDE SEQUENCE</scope>
</reference>
<accession>A0A0F9V5E1</accession>
<keyword evidence="1" id="KW-0472">Membrane</keyword>
<dbReference type="EMBL" id="LAZR01000048">
    <property type="protein sequence ID" value="KKN99214.1"/>
    <property type="molecule type" value="Genomic_DNA"/>
</dbReference>
<evidence type="ECO:0000256" key="1">
    <source>
        <dbReference type="SAM" id="Phobius"/>
    </source>
</evidence>
<feature type="transmembrane region" description="Helical" evidence="1">
    <location>
        <begin position="30"/>
        <end position="48"/>
    </location>
</feature>
<organism evidence="2">
    <name type="scientific">marine sediment metagenome</name>
    <dbReference type="NCBI Taxonomy" id="412755"/>
    <lineage>
        <taxon>unclassified sequences</taxon>
        <taxon>metagenomes</taxon>
        <taxon>ecological metagenomes</taxon>
    </lineage>
</organism>
<sequence>MRLFKRSSNPIFIEDEGYNWGNKRGKGFRVFMFLLTLTLATGIVITMINP</sequence>
<dbReference type="AlphaFoldDB" id="A0A0F9V5E1"/>
<proteinExistence type="predicted"/>
<protein>
    <submittedName>
        <fullName evidence="2">Uncharacterized protein</fullName>
    </submittedName>
</protein>
<gene>
    <name evidence="2" type="ORF">LCGC14_0140070</name>
</gene>